<geneLocation type="plasmid" evidence="1 2">
    <name>pNYT1</name>
</geneLocation>
<dbReference type="EMBL" id="CP019156">
    <property type="protein sequence ID" value="AUG49474.1"/>
    <property type="molecule type" value="Genomic_DNA"/>
</dbReference>
<dbReference type="OrthoDB" id="220690at2157"/>
<dbReference type="Proteomes" id="UP000242917">
    <property type="component" value="Plasmid pNYT1"/>
</dbReference>
<keyword evidence="2" id="KW-1185">Reference proteome</keyword>
<proteinExistence type="predicted"/>
<reference evidence="1 2" key="1">
    <citation type="submission" date="2017-01" db="EMBL/GenBank/DDBJ databases">
        <title>A Red Light-Sensitive Sensory Rhodopsin I From Haloarcula taiwanensis, A New Haloarchaeon Isolated From Taiwan.</title>
        <authorList>
            <person name="Yang C.-S."/>
            <person name="Han Y.-A."/>
            <person name="Chen P.-C."/>
            <person name="Ng W.V."/>
            <person name="Chen T.-W."/>
        </authorList>
    </citation>
    <scope>NUCLEOTIDE SEQUENCE [LARGE SCALE GENOMIC DNA]</scope>
    <source>
        <strain evidence="1 2">Taiwanensis</strain>
        <plasmid evidence="1 2">pNYT1</plasmid>
    </source>
</reference>
<accession>A0A2H5A426</accession>
<dbReference type="KEGG" id="hta:BVU17_18025"/>
<evidence type="ECO:0000313" key="2">
    <source>
        <dbReference type="Proteomes" id="UP000242917"/>
    </source>
</evidence>
<name>A0A2H5A426_9EURY</name>
<protein>
    <submittedName>
        <fullName evidence="1">Uncharacterized protein</fullName>
    </submittedName>
</protein>
<sequence length="96" mass="10674">MSYRRSEDLSQRTVPKFVESIATTVRGQPDSADVEAVVLRMVARRSDSIDLPDVLELRSLLDVDGEQADTLEEQVTTIISAIEVDLAGWDRREVAA</sequence>
<dbReference type="AlphaFoldDB" id="A0A2H5A426"/>
<organism evidence="1 2">
    <name type="scientific">Haloarcula taiwanensis</name>
    <dbReference type="NCBI Taxonomy" id="1932004"/>
    <lineage>
        <taxon>Archaea</taxon>
        <taxon>Methanobacteriati</taxon>
        <taxon>Methanobacteriota</taxon>
        <taxon>Stenosarchaea group</taxon>
        <taxon>Halobacteria</taxon>
        <taxon>Halobacteriales</taxon>
        <taxon>Haloarculaceae</taxon>
        <taxon>Haloarcula</taxon>
    </lineage>
</organism>
<evidence type="ECO:0000313" key="1">
    <source>
        <dbReference type="EMBL" id="AUG49474.1"/>
    </source>
</evidence>
<gene>
    <name evidence="1" type="ORF">BVU17_18025</name>
</gene>
<keyword evidence="1" id="KW-0614">Plasmid</keyword>